<reference evidence="1 2" key="1">
    <citation type="journal article" date="2016" name="Nat. Commun.">
        <title>Extremotolerant tardigrade genome and improved radiotolerance of human cultured cells by tardigrade-unique protein.</title>
        <authorList>
            <person name="Hashimoto T."/>
            <person name="Horikawa D.D."/>
            <person name="Saito Y."/>
            <person name="Kuwahara H."/>
            <person name="Kozuka-Hata H."/>
            <person name="Shin-I T."/>
            <person name="Minakuchi Y."/>
            <person name="Ohishi K."/>
            <person name="Motoyama A."/>
            <person name="Aizu T."/>
            <person name="Enomoto A."/>
            <person name="Kondo K."/>
            <person name="Tanaka S."/>
            <person name="Hara Y."/>
            <person name="Koshikawa S."/>
            <person name="Sagara H."/>
            <person name="Miura T."/>
            <person name="Yokobori S."/>
            <person name="Miyagawa K."/>
            <person name="Suzuki Y."/>
            <person name="Kubo T."/>
            <person name="Oyama M."/>
            <person name="Kohara Y."/>
            <person name="Fujiyama A."/>
            <person name="Arakawa K."/>
            <person name="Katayama T."/>
            <person name="Toyoda A."/>
            <person name="Kunieda T."/>
        </authorList>
    </citation>
    <scope>NUCLEOTIDE SEQUENCE [LARGE SCALE GENOMIC DNA]</scope>
    <source>
        <strain evidence="1 2">YOKOZUNA-1</strain>
    </source>
</reference>
<accession>A0A1D1W9L6</accession>
<proteinExistence type="predicted"/>
<gene>
    <name evidence="1" type="primary">RvY_19580-1</name>
    <name evidence="1" type="synonym">RvY_19580.1</name>
    <name evidence="1" type="ORF">RvY_19580</name>
</gene>
<dbReference type="EMBL" id="BDGG01000149">
    <property type="protein sequence ID" value="GAV10061.1"/>
    <property type="molecule type" value="Genomic_DNA"/>
</dbReference>
<evidence type="ECO:0000313" key="1">
    <source>
        <dbReference type="EMBL" id="GAV10061.1"/>
    </source>
</evidence>
<feature type="non-terminal residue" evidence="1">
    <location>
        <position position="1"/>
    </location>
</feature>
<dbReference type="Proteomes" id="UP000186922">
    <property type="component" value="Unassembled WGS sequence"/>
</dbReference>
<evidence type="ECO:0000313" key="2">
    <source>
        <dbReference type="Proteomes" id="UP000186922"/>
    </source>
</evidence>
<comment type="caution">
    <text evidence="1">The sequence shown here is derived from an EMBL/GenBank/DDBJ whole genome shotgun (WGS) entry which is preliminary data.</text>
</comment>
<name>A0A1D1W9L6_RAMVA</name>
<dbReference type="AlphaFoldDB" id="A0A1D1W9L6"/>
<organism evidence="1 2">
    <name type="scientific">Ramazzottius varieornatus</name>
    <name type="common">Water bear</name>
    <name type="synonym">Tardigrade</name>
    <dbReference type="NCBI Taxonomy" id="947166"/>
    <lineage>
        <taxon>Eukaryota</taxon>
        <taxon>Metazoa</taxon>
        <taxon>Ecdysozoa</taxon>
        <taxon>Tardigrada</taxon>
        <taxon>Eutardigrada</taxon>
        <taxon>Parachela</taxon>
        <taxon>Hypsibioidea</taxon>
        <taxon>Ramazzottiidae</taxon>
        <taxon>Ramazzottius</taxon>
    </lineage>
</organism>
<protein>
    <submittedName>
        <fullName evidence="1">Uncharacterized protein</fullName>
    </submittedName>
</protein>
<keyword evidence="2" id="KW-1185">Reference proteome</keyword>
<sequence>RKKLDCAFFGEKKLGLSTLELYQFITEHKRFLDSLLELVLKMIPTSMQDTMTTLRTQW</sequence>